<evidence type="ECO:0000256" key="3">
    <source>
        <dbReference type="SAM" id="SignalP"/>
    </source>
</evidence>
<gene>
    <name evidence="4" type="ORF">PCOR1329_LOCUS54271</name>
</gene>
<keyword evidence="3" id="KW-0732">Signal</keyword>
<accession>A0ABN9V3T0</accession>
<feature type="coiled-coil region" evidence="1">
    <location>
        <begin position="472"/>
        <end position="506"/>
    </location>
</feature>
<dbReference type="InterPro" id="IPR027417">
    <property type="entry name" value="P-loop_NTPase"/>
</dbReference>
<dbReference type="SUPFAM" id="SSF52540">
    <property type="entry name" value="P-loop containing nucleoside triphosphate hydrolases"/>
    <property type="match status" value="1"/>
</dbReference>
<feature type="compositionally biased region" description="Basic and acidic residues" evidence="2">
    <location>
        <begin position="377"/>
        <end position="400"/>
    </location>
</feature>
<feature type="region of interest" description="Disordered" evidence="2">
    <location>
        <begin position="377"/>
        <end position="410"/>
    </location>
</feature>
<organism evidence="4 5">
    <name type="scientific">Prorocentrum cordatum</name>
    <dbReference type="NCBI Taxonomy" id="2364126"/>
    <lineage>
        <taxon>Eukaryota</taxon>
        <taxon>Sar</taxon>
        <taxon>Alveolata</taxon>
        <taxon>Dinophyceae</taxon>
        <taxon>Prorocentrales</taxon>
        <taxon>Prorocentraceae</taxon>
        <taxon>Prorocentrum</taxon>
    </lineage>
</organism>
<reference evidence="4" key="1">
    <citation type="submission" date="2023-10" db="EMBL/GenBank/DDBJ databases">
        <authorList>
            <person name="Chen Y."/>
            <person name="Shah S."/>
            <person name="Dougan E. K."/>
            <person name="Thang M."/>
            <person name="Chan C."/>
        </authorList>
    </citation>
    <scope>NUCLEOTIDE SEQUENCE [LARGE SCALE GENOMIC DNA]</scope>
</reference>
<dbReference type="Gene3D" id="3.40.50.300">
    <property type="entry name" value="P-loop containing nucleotide triphosphate hydrolases"/>
    <property type="match status" value="1"/>
</dbReference>
<keyword evidence="5" id="KW-1185">Reference proteome</keyword>
<dbReference type="Gene3D" id="1.10.287.1490">
    <property type="match status" value="1"/>
</dbReference>
<evidence type="ECO:0000256" key="1">
    <source>
        <dbReference type="SAM" id="Coils"/>
    </source>
</evidence>
<sequence>MPRRLSRWLLGALLPAAAPLQLDGHGDPQDAHGAGEQGLLKLAGRQLVTVGAGQSVSLESLHRLEGKGGRCLNFLHIPKTAGTSVEEVSLRATSARSGGLRAWGMHDESLRCSYPYLFKRGLGCKFPGLPANQWGNQQQRCSVWHTPPAWDVQLAEAYAGCTTFCIVRDPVQRMVSEASFRLLNCNSTQFDEYLQSSFLERQKRVTANDCHLLPQSEYVYGGKFLGEPGNYCQRVLKMETLSEDFARLMQEFEIDAELTHSDTYAHNCDVKLSEATKETIWNMYGRTLVWTLAIQTHVSISGSSLLQLRWPGRGRRALLRLAAGCLALLATLGSACRAARLCLAQPRPTLPALRSADPRRLASRRAWLDELLGLSGSRKDDSEHPAAKDAEVVNVERRGGEAGSSEEAEAMRASAKELLYGVRELLGSQEGTLQRELNDLRSQIGDLDARFTGVQEQLMESEEREGLLTKRLTEALRKEQELSKAVRNAKAEYGRLSNELEGLQMSEESVQKDIAELVERQGKLKEAGVKAGRELAELRPLQAERERLEAQLQDGQRPALLESPAGHSVPREFSRLDGKMYRCVRVYRILVYLLRCGWDRPRPAADLGHAVARTFPRPCAIGGV</sequence>
<evidence type="ECO:0000313" key="5">
    <source>
        <dbReference type="Proteomes" id="UP001189429"/>
    </source>
</evidence>
<comment type="caution">
    <text evidence="4">The sequence shown here is derived from an EMBL/GenBank/DDBJ whole genome shotgun (WGS) entry which is preliminary data.</text>
</comment>
<dbReference type="EMBL" id="CAUYUJ010016627">
    <property type="protein sequence ID" value="CAK0867296.1"/>
    <property type="molecule type" value="Genomic_DNA"/>
</dbReference>
<dbReference type="Pfam" id="PF03567">
    <property type="entry name" value="Sulfotransfer_2"/>
    <property type="match status" value="1"/>
</dbReference>
<keyword evidence="1" id="KW-0175">Coiled coil</keyword>
<proteinExistence type="predicted"/>
<feature type="signal peptide" evidence="3">
    <location>
        <begin position="1"/>
        <end position="24"/>
    </location>
</feature>
<evidence type="ECO:0000313" key="4">
    <source>
        <dbReference type="EMBL" id="CAK0867296.1"/>
    </source>
</evidence>
<dbReference type="Proteomes" id="UP001189429">
    <property type="component" value="Unassembled WGS sequence"/>
</dbReference>
<protein>
    <recommendedName>
        <fullName evidence="6">Sulfotransferase</fullName>
    </recommendedName>
</protein>
<evidence type="ECO:0008006" key="6">
    <source>
        <dbReference type="Google" id="ProtNLM"/>
    </source>
</evidence>
<evidence type="ECO:0000256" key="2">
    <source>
        <dbReference type="SAM" id="MobiDB-lite"/>
    </source>
</evidence>
<feature type="chain" id="PRO_5045469905" description="Sulfotransferase" evidence="3">
    <location>
        <begin position="25"/>
        <end position="624"/>
    </location>
</feature>
<name>A0ABN9V3T0_9DINO</name>
<dbReference type="InterPro" id="IPR005331">
    <property type="entry name" value="Sulfotransferase"/>
</dbReference>